<dbReference type="GO" id="GO:0009117">
    <property type="term" value="P:nucleotide metabolic process"/>
    <property type="evidence" value="ECO:0007669"/>
    <property type="project" value="InterPro"/>
</dbReference>
<dbReference type="InterPro" id="IPR010045">
    <property type="entry name" value="DeoB"/>
</dbReference>
<dbReference type="SUPFAM" id="SSF53649">
    <property type="entry name" value="Alkaline phosphatase-like"/>
    <property type="match status" value="1"/>
</dbReference>
<keyword evidence="3" id="KW-0464">Manganese</keyword>
<gene>
    <name evidence="5" type="ORF">A2519_00720</name>
</gene>
<dbReference type="AlphaFoldDB" id="A0A1F7FBL7"/>
<keyword evidence="2" id="KW-0479">Metal-binding</keyword>
<accession>A0A1F7FBL7</accession>
<protein>
    <recommendedName>
        <fullName evidence="4">Metalloenzyme domain-containing protein</fullName>
    </recommendedName>
</protein>
<dbReference type="Pfam" id="PF01676">
    <property type="entry name" value="Metalloenzyme"/>
    <property type="match status" value="1"/>
</dbReference>
<dbReference type="EMBL" id="MFYX01000077">
    <property type="protein sequence ID" value="OGK04011.1"/>
    <property type="molecule type" value="Genomic_DNA"/>
</dbReference>
<sequence>MQKIIFLFIDGFGKSLCPEKNNPVSSLSFPELFNLVYDKSISIDAVMEVPGLPQSATGQTSILCGVNAQKEIGRHFPGFPGPALKKIIEEKNVYLQLKERGLSGTFANGYLCSTLREVSIRLERHMSATTIAALSGLGQVRLIRDLQTGNAVYQDITNEIASQKGFPVPVISPTLAAQNLIRIAERHHLTLFEYFQTDLAGHQQDSIAAARVLQNLETYLVHLMYPGLPTDTTLVLTSDHGNLEDLSIAQHTQNPVPFFACGPGREFLYSRVRNLANIVPAMIDWLTIKQLN</sequence>
<feature type="domain" description="Metalloenzyme" evidence="4">
    <location>
        <begin position="4"/>
        <end position="289"/>
    </location>
</feature>
<dbReference type="InterPro" id="IPR017850">
    <property type="entry name" value="Alkaline_phosphatase_core_sf"/>
</dbReference>
<dbReference type="PANTHER" id="PTHR21110:SF0">
    <property type="entry name" value="PHOSPHOPENTOMUTASE"/>
    <property type="match status" value="1"/>
</dbReference>
<dbReference type="PANTHER" id="PTHR21110">
    <property type="entry name" value="PHOSPHOPENTOMUTASE"/>
    <property type="match status" value="1"/>
</dbReference>
<evidence type="ECO:0000313" key="5">
    <source>
        <dbReference type="EMBL" id="OGK04011.1"/>
    </source>
</evidence>
<dbReference type="GO" id="GO:0043094">
    <property type="term" value="P:metabolic compound salvage"/>
    <property type="evidence" value="ECO:0007669"/>
    <property type="project" value="InterPro"/>
</dbReference>
<evidence type="ECO:0000256" key="2">
    <source>
        <dbReference type="ARBA" id="ARBA00022723"/>
    </source>
</evidence>
<organism evidence="5 6">
    <name type="scientific">Candidatus Raymondbacteria bacterium RIFOXYD12_FULL_49_13</name>
    <dbReference type="NCBI Taxonomy" id="1817890"/>
    <lineage>
        <taxon>Bacteria</taxon>
        <taxon>Raymondiibacteriota</taxon>
    </lineage>
</organism>
<dbReference type="InterPro" id="IPR006124">
    <property type="entry name" value="Metalloenzyme"/>
</dbReference>
<comment type="similarity">
    <text evidence="1">Belongs to the phosphopentomutase family.</text>
</comment>
<dbReference type="GO" id="GO:0005829">
    <property type="term" value="C:cytosol"/>
    <property type="evidence" value="ECO:0007669"/>
    <property type="project" value="TreeGrafter"/>
</dbReference>
<dbReference type="Proteomes" id="UP000179243">
    <property type="component" value="Unassembled WGS sequence"/>
</dbReference>
<reference evidence="5 6" key="1">
    <citation type="journal article" date="2016" name="Nat. Commun.">
        <title>Thousands of microbial genomes shed light on interconnected biogeochemical processes in an aquifer system.</title>
        <authorList>
            <person name="Anantharaman K."/>
            <person name="Brown C.T."/>
            <person name="Hug L.A."/>
            <person name="Sharon I."/>
            <person name="Castelle C.J."/>
            <person name="Probst A.J."/>
            <person name="Thomas B.C."/>
            <person name="Singh A."/>
            <person name="Wilkins M.J."/>
            <person name="Karaoz U."/>
            <person name="Brodie E.L."/>
            <person name="Williams K.H."/>
            <person name="Hubbard S.S."/>
            <person name="Banfield J.F."/>
        </authorList>
    </citation>
    <scope>NUCLEOTIDE SEQUENCE [LARGE SCALE GENOMIC DNA]</scope>
</reference>
<evidence type="ECO:0000256" key="3">
    <source>
        <dbReference type="ARBA" id="ARBA00023211"/>
    </source>
</evidence>
<dbReference type="GO" id="GO:0000287">
    <property type="term" value="F:magnesium ion binding"/>
    <property type="evidence" value="ECO:0007669"/>
    <property type="project" value="InterPro"/>
</dbReference>
<name>A0A1F7FBL7_UNCRA</name>
<dbReference type="Gene3D" id="3.40.720.10">
    <property type="entry name" value="Alkaline Phosphatase, subunit A"/>
    <property type="match status" value="1"/>
</dbReference>
<proteinExistence type="inferred from homology"/>
<dbReference type="GO" id="GO:0008973">
    <property type="term" value="F:phosphopentomutase activity"/>
    <property type="evidence" value="ECO:0007669"/>
    <property type="project" value="InterPro"/>
</dbReference>
<evidence type="ECO:0000256" key="1">
    <source>
        <dbReference type="ARBA" id="ARBA00010373"/>
    </source>
</evidence>
<comment type="caution">
    <text evidence="5">The sequence shown here is derived from an EMBL/GenBank/DDBJ whole genome shotgun (WGS) entry which is preliminary data.</text>
</comment>
<evidence type="ECO:0000259" key="4">
    <source>
        <dbReference type="Pfam" id="PF01676"/>
    </source>
</evidence>
<evidence type="ECO:0000313" key="6">
    <source>
        <dbReference type="Proteomes" id="UP000179243"/>
    </source>
</evidence>